<feature type="signal peptide" evidence="1">
    <location>
        <begin position="1"/>
        <end position="15"/>
    </location>
</feature>
<accession>L7FJZ9</accession>
<dbReference type="RefSeq" id="XP_004182989.1">
    <property type="nucleotide sequence ID" value="XM_004182941.1"/>
</dbReference>
<organism evidence="2 3">
    <name type="scientific">Entamoeba invadens IP1</name>
    <dbReference type="NCBI Taxonomy" id="370355"/>
    <lineage>
        <taxon>Eukaryota</taxon>
        <taxon>Amoebozoa</taxon>
        <taxon>Evosea</taxon>
        <taxon>Archamoebae</taxon>
        <taxon>Mastigamoebida</taxon>
        <taxon>Entamoebidae</taxon>
        <taxon>Entamoeba</taxon>
    </lineage>
</organism>
<keyword evidence="1" id="KW-0732">Signal</keyword>
<evidence type="ECO:0000313" key="3">
    <source>
        <dbReference type="Proteomes" id="UP000014680"/>
    </source>
</evidence>
<feature type="chain" id="PRO_5012926470" evidence="1">
    <location>
        <begin position="16"/>
        <end position="172"/>
    </location>
</feature>
<sequence length="172" mass="19908">MISFTFFALLSFSSASYIIANDTSLKFFVIEENECYQGEDGVFKLVLSEDFKTVYVLKGRLCKELTMQKTYTSGFAVTNKIPPNFVIQKMYFISRSCKSNPEARDDAWYYPYGCLNYNTFSLNISETENGFQKAKFMNNNCVGDPIQVDKYDFFTCYMKNLTHSEQYVPGEQ</sequence>
<proteinExistence type="predicted"/>
<gene>
    <name evidence="2" type="ORF">EIN_200810</name>
</gene>
<keyword evidence="3" id="KW-1185">Reference proteome</keyword>
<name>L7FJZ9_ENTIV</name>
<dbReference type="KEGG" id="eiv:EIN_200810"/>
<dbReference type="VEuPathDB" id="AmoebaDB:EIN_200810"/>
<evidence type="ECO:0000256" key="1">
    <source>
        <dbReference type="SAM" id="SignalP"/>
    </source>
</evidence>
<protein>
    <submittedName>
        <fullName evidence="2">Uncharacterized protein</fullName>
    </submittedName>
</protein>
<dbReference type="AlphaFoldDB" id="L7FJZ9"/>
<dbReference type="GeneID" id="14882614"/>
<evidence type="ECO:0000313" key="2">
    <source>
        <dbReference type="EMBL" id="ELP83643.1"/>
    </source>
</evidence>
<dbReference type="EMBL" id="KB207244">
    <property type="protein sequence ID" value="ELP83643.1"/>
    <property type="molecule type" value="Genomic_DNA"/>
</dbReference>
<reference evidence="2 3" key="1">
    <citation type="submission" date="2012-10" db="EMBL/GenBank/DDBJ databases">
        <authorList>
            <person name="Zafar N."/>
            <person name="Inman J."/>
            <person name="Hall N."/>
            <person name="Lorenzi H."/>
            <person name="Caler E."/>
        </authorList>
    </citation>
    <scope>NUCLEOTIDE SEQUENCE [LARGE SCALE GENOMIC DNA]</scope>
    <source>
        <strain evidence="2 3">IP1</strain>
    </source>
</reference>
<dbReference type="Proteomes" id="UP000014680">
    <property type="component" value="Unassembled WGS sequence"/>
</dbReference>